<evidence type="ECO:0000259" key="8">
    <source>
        <dbReference type="Pfam" id="PF04424"/>
    </source>
</evidence>
<evidence type="ECO:0000259" key="7">
    <source>
        <dbReference type="Pfam" id="PF02544"/>
    </source>
</evidence>
<keyword evidence="2 6" id="KW-0812">Transmembrane</keyword>
<protein>
    <recommendedName>
        <fullName evidence="11">Steroid 5-alpha reductase C-terminal domain-containing protein</fullName>
    </recommendedName>
</protein>
<dbReference type="PANTHER" id="PTHR18063:SF6">
    <property type="entry name" value="UBIQUITIN CARBOXYL-TERMINAL HYDROLASE"/>
    <property type="match status" value="1"/>
</dbReference>
<dbReference type="Proteomes" id="UP001305647">
    <property type="component" value="Unassembled WGS sequence"/>
</dbReference>
<dbReference type="PANTHER" id="PTHR18063">
    <property type="entry name" value="NF-E2 INDUCIBLE PROTEIN"/>
    <property type="match status" value="1"/>
</dbReference>
<feature type="compositionally biased region" description="Low complexity" evidence="5">
    <location>
        <begin position="773"/>
        <end position="784"/>
    </location>
</feature>
<dbReference type="GO" id="GO:0016020">
    <property type="term" value="C:membrane"/>
    <property type="evidence" value="ECO:0007669"/>
    <property type="project" value="UniProtKB-SubCell"/>
</dbReference>
<accession>A0AAN6T1Z7</accession>
<feature type="region of interest" description="Disordered" evidence="5">
    <location>
        <begin position="323"/>
        <end position="359"/>
    </location>
</feature>
<feature type="compositionally biased region" description="Low complexity" evidence="5">
    <location>
        <begin position="323"/>
        <end position="333"/>
    </location>
</feature>
<feature type="compositionally biased region" description="Low complexity" evidence="5">
    <location>
        <begin position="845"/>
        <end position="870"/>
    </location>
</feature>
<keyword evidence="4 6" id="KW-0472">Membrane</keyword>
<feature type="domain" description="MINDY deubiquitinase" evidence="8">
    <location>
        <begin position="359"/>
        <end position="662"/>
    </location>
</feature>
<dbReference type="Pfam" id="PF02544">
    <property type="entry name" value="Steroid_dh"/>
    <property type="match status" value="1"/>
</dbReference>
<keyword evidence="10" id="KW-1185">Reference proteome</keyword>
<dbReference type="GO" id="GO:0016627">
    <property type="term" value="F:oxidoreductase activity, acting on the CH-CH group of donors"/>
    <property type="evidence" value="ECO:0007669"/>
    <property type="project" value="InterPro"/>
</dbReference>
<gene>
    <name evidence="9" type="ORF">N658DRAFT_486464</name>
</gene>
<evidence type="ECO:0000256" key="1">
    <source>
        <dbReference type="ARBA" id="ARBA00004141"/>
    </source>
</evidence>
<dbReference type="GO" id="GO:0071108">
    <property type="term" value="P:protein K48-linked deubiquitination"/>
    <property type="evidence" value="ECO:0007669"/>
    <property type="project" value="TreeGrafter"/>
</dbReference>
<evidence type="ECO:0000256" key="3">
    <source>
        <dbReference type="ARBA" id="ARBA00022989"/>
    </source>
</evidence>
<evidence type="ECO:0008006" key="11">
    <source>
        <dbReference type="Google" id="ProtNLM"/>
    </source>
</evidence>
<feature type="compositionally biased region" description="Gly residues" evidence="5">
    <location>
        <begin position="889"/>
        <end position="900"/>
    </location>
</feature>
<reference evidence="9" key="1">
    <citation type="journal article" date="2023" name="Mol. Phylogenet. Evol.">
        <title>Genome-scale phylogeny and comparative genomics of the fungal order Sordariales.</title>
        <authorList>
            <person name="Hensen N."/>
            <person name="Bonometti L."/>
            <person name="Westerberg I."/>
            <person name="Brannstrom I.O."/>
            <person name="Guillou S."/>
            <person name="Cros-Aarteil S."/>
            <person name="Calhoun S."/>
            <person name="Haridas S."/>
            <person name="Kuo A."/>
            <person name="Mondo S."/>
            <person name="Pangilinan J."/>
            <person name="Riley R."/>
            <person name="LaButti K."/>
            <person name="Andreopoulos B."/>
            <person name="Lipzen A."/>
            <person name="Chen C."/>
            <person name="Yan M."/>
            <person name="Daum C."/>
            <person name="Ng V."/>
            <person name="Clum A."/>
            <person name="Steindorff A."/>
            <person name="Ohm R.A."/>
            <person name="Martin F."/>
            <person name="Silar P."/>
            <person name="Natvig D.O."/>
            <person name="Lalanne C."/>
            <person name="Gautier V."/>
            <person name="Ament-Velasquez S.L."/>
            <person name="Kruys A."/>
            <person name="Hutchinson M.I."/>
            <person name="Powell A.J."/>
            <person name="Barry K."/>
            <person name="Miller A.N."/>
            <person name="Grigoriev I.V."/>
            <person name="Debuchy R."/>
            <person name="Gladieux P."/>
            <person name="Hiltunen Thoren M."/>
            <person name="Johannesson H."/>
        </authorList>
    </citation>
    <scope>NUCLEOTIDE SEQUENCE</scope>
    <source>
        <strain evidence="9">CBS 757.83</strain>
    </source>
</reference>
<comment type="subcellular location">
    <subcellularLocation>
        <location evidence="1">Membrane</location>
        <topology evidence="1">Multi-pass membrane protein</topology>
    </subcellularLocation>
</comment>
<evidence type="ECO:0000256" key="2">
    <source>
        <dbReference type="ARBA" id="ARBA00022692"/>
    </source>
</evidence>
<feature type="region of interest" description="Disordered" evidence="5">
    <location>
        <begin position="741"/>
        <end position="909"/>
    </location>
</feature>
<feature type="domain" description="3-oxo-5-alpha-steroid 4-dehydrogenase C-terminal" evidence="7">
    <location>
        <begin position="1111"/>
        <end position="1291"/>
    </location>
</feature>
<feature type="compositionally biased region" description="Polar residues" evidence="5">
    <location>
        <begin position="161"/>
        <end position="173"/>
    </location>
</feature>
<dbReference type="EMBL" id="MU863637">
    <property type="protein sequence ID" value="KAK4101097.1"/>
    <property type="molecule type" value="Genomic_DNA"/>
</dbReference>
<evidence type="ECO:0000313" key="9">
    <source>
        <dbReference type="EMBL" id="KAK4101097.1"/>
    </source>
</evidence>
<feature type="compositionally biased region" description="Low complexity" evidence="5">
    <location>
        <begin position="794"/>
        <end position="824"/>
    </location>
</feature>
<dbReference type="PROSITE" id="PS50244">
    <property type="entry name" value="S5A_REDUCTASE"/>
    <property type="match status" value="1"/>
</dbReference>
<organism evidence="9 10">
    <name type="scientific">Parathielavia hyrcaniae</name>
    <dbReference type="NCBI Taxonomy" id="113614"/>
    <lineage>
        <taxon>Eukaryota</taxon>
        <taxon>Fungi</taxon>
        <taxon>Dikarya</taxon>
        <taxon>Ascomycota</taxon>
        <taxon>Pezizomycotina</taxon>
        <taxon>Sordariomycetes</taxon>
        <taxon>Sordariomycetidae</taxon>
        <taxon>Sordariales</taxon>
        <taxon>Chaetomiaceae</taxon>
        <taxon>Parathielavia</taxon>
    </lineage>
</organism>
<feature type="compositionally biased region" description="Basic and acidic residues" evidence="5">
    <location>
        <begin position="260"/>
        <end position="272"/>
    </location>
</feature>
<feature type="transmembrane region" description="Helical" evidence="6">
    <location>
        <begin position="1155"/>
        <end position="1176"/>
    </location>
</feature>
<evidence type="ECO:0000313" key="10">
    <source>
        <dbReference type="Proteomes" id="UP001305647"/>
    </source>
</evidence>
<dbReference type="InterPro" id="IPR033979">
    <property type="entry name" value="MINDY_domain"/>
</dbReference>
<feature type="transmembrane region" description="Helical" evidence="6">
    <location>
        <begin position="1112"/>
        <end position="1135"/>
    </location>
</feature>
<dbReference type="Pfam" id="PF04424">
    <property type="entry name" value="MINDY_DUB"/>
    <property type="match status" value="1"/>
</dbReference>
<feature type="compositionally biased region" description="Basic and acidic residues" evidence="5">
    <location>
        <begin position="747"/>
        <end position="761"/>
    </location>
</feature>
<evidence type="ECO:0000256" key="5">
    <source>
        <dbReference type="SAM" id="MobiDB-lite"/>
    </source>
</evidence>
<feature type="compositionally biased region" description="Polar residues" evidence="5">
    <location>
        <begin position="90"/>
        <end position="106"/>
    </location>
</feature>
<name>A0AAN6T1Z7_9PEZI</name>
<dbReference type="InterPro" id="IPR001104">
    <property type="entry name" value="3-oxo-5_a-steroid_4-DH_C"/>
</dbReference>
<evidence type="ECO:0000256" key="6">
    <source>
        <dbReference type="SAM" id="Phobius"/>
    </source>
</evidence>
<feature type="region of interest" description="Disordered" evidence="5">
    <location>
        <begin position="1"/>
        <end position="311"/>
    </location>
</feature>
<feature type="region of interest" description="Disordered" evidence="5">
    <location>
        <begin position="669"/>
        <end position="728"/>
    </location>
</feature>
<dbReference type="GO" id="GO:0071944">
    <property type="term" value="C:cell periphery"/>
    <property type="evidence" value="ECO:0007669"/>
    <property type="project" value="TreeGrafter"/>
</dbReference>
<dbReference type="InterPro" id="IPR007518">
    <property type="entry name" value="MINDY"/>
</dbReference>
<sequence>MVIRKPVPSSATLDPAVPQEVRGANNTEEETVWQDGAQRQEGEPYNTYPAPPGVPNSLRPGGATNFSSLGEEGNIWAEGIPALSAAGDPSQGSSHGKGADTSQGTLAGQEPDFVPALLRPGGGSKPETNPFKRKMSRSAGAGQGAPTTSSDAPSVPVADFSQLSVNDTSTNPWQPAPDENKSAAPPPVPRLPEQDSAGDNVWASAKPSRQPTPGPASDSAPLLSLPQEDGSAGWEEESKTATVPPPLISTADEDVLEGGKAWDDRGTVDKGKGIAQPPPVPDKGAAGGGGWDMVDVDTRPGPPSRQSSWENFNDEGNALAAAKTAPATGQPTTVAPHLPPRRSSDQPPPKPPRPVDKSETYQIKNINWYDATAAKNPRTSPILVQNANGPCPLVALVNALTLTTPADKTNTALVETLRSREQVSLGLLLDAVFDELMSERRTQPDIPLPDVAELYEFLKGLHTGMNVNPRFIPAPEVVTAFRRTSLTHIHPTERIDMIPGTFEHTQEMTLYSTFAIPLIHGWLPSKDDAVYEALARHAVSYEDVQNLLFREEELEEKLCSPQGLVLEEQQLYQDILTIKSFLSISATQLTRVGLDVIRKAMKPGTVAILFRNDHFATLYRHPQTLELLTLVTDAGYAGHAEVVWESLVDINGESADFFSGDFRLVGGATHDVRSGPSSSHGTVPENWTDALDDDVDDGNSSEWTTVQPRHGRNATPARDGEPPLSPKYEQEDRDLALALQLQEEEDERARLEQDRRRRESLLSEQFIEQQGRPASTSASAMPSPRGGGGGNRAGGPPRARGPTAAVAASRSTTSLTSTASSTRRGPTPMQPGAAAATRPASTSVSSIATNTNPNTNPTTTTSDSNTNASTRPTTQTVRSLLPPLRTARPGGGASAGGGGGAEDEEAPPPSYEQAAKLLPTATDGSSLLRWAVIPAGENLIVNQSTLDPARLNTHQQSIPSHTSIFSSHPNFPPSPNTRNMASSPAGLIPGWFPPTRENYDLILSIWVWFPVAASLQWLTSWYGMGKTSVTSRLNLPGRIGWLTMEVPGFLTLLYHMHALHPPSPNNNPLFKQLEQEGLPWQNKVLAALFVLHYSYRALLFPFLQPSMSPLHLAVWLSGFAFQVINGAMLGSWLAAYGPTTQADWDRQHLTPPPLGTAQFAAGITIFYLGLTANYYHDDELREIRRRVLRRQRRQQQQQHQQGKTGSVVDKHYEIPQAGLFKVMLYPHYFVEWVEWFGFWMAAGWGCVPARCFLFNEIAAMLPRAVSGRRWYVERFGEDKVKGRWAVIPGVW</sequence>
<feature type="compositionally biased region" description="Acidic residues" evidence="5">
    <location>
        <begin position="690"/>
        <end position="699"/>
    </location>
</feature>
<feature type="transmembrane region" description="Helical" evidence="6">
    <location>
        <begin position="1001"/>
        <end position="1018"/>
    </location>
</feature>
<evidence type="ECO:0000256" key="4">
    <source>
        <dbReference type="ARBA" id="ARBA00023136"/>
    </source>
</evidence>
<dbReference type="GO" id="GO:0004843">
    <property type="term" value="F:cysteine-type deubiquitinase activity"/>
    <property type="evidence" value="ECO:0007669"/>
    <property type="project" value="InterPro"/>
</dbReference>
<reference evidence="9" key="2">
    <citation type="submission" date="2023-05" db="EMBL/GenBank/DDBJ databases">
        <authorList>
            <consortium name="Lawrence Berkeley National Laboratory"/>
            <person name="Steindorff A."/>
            <person name="Hensen N."/>
            <person name="Bonometti L."/>
            <person name="Westerberg I."/>
            <person name="Brannstrom I.O."/>
            <person name="Guillou S."/>
            <person name="Cros-Aarteil S."/>
            <person name="Calhoun S."/>
            <person name="Haridas S."/>
            <person name="Kuo A."/>
            <person name="Mondo S."/>
            <person name="Pangilinan J."/>
            <person name="Riley R."/>
            <person name="Labutti K."/>
            <person name="Andreopoulos B."/>
            <person name="Lipzen A."/>
            <person name="Chen C."/>
            <person name="Yanf M."/>
            <person name="Daum C."/>
            <person name="Ng V."/>
            <person name="Clum A."/>
            <person name="Ohm R."/>
            <person name="Martin F."/>
            <person name="Silar P."/>
            <person name="Natvig D."/>
            <person name="Lalanne C."/>
            <person name="Gautier V."/>
            <person name="Ament-Velasquez S.L."/>
            <person name="Kruys A."/>
            <person name="Hutchinson M.I."/>
            <person name="Powell A.J."/>
            <person name="Barry K."/>
            <person name="Miller A.N."/>
            <person name="Grigoriev I.V."/>
            <person name="Debuchy R."/>
            <person name="Gladieux P."/>
            <person name="Thoren M.H."/>
            <person name="Johannesson H."/>
        </authorList>
    </citation>
    <scope>NUCLEOTIDE SEQUENCE</scope>
    <source>
        <strain evidence="9">CBS 757.83</strain>
    </source>
</reference>
<keyword evidence="3 6" id="KW-1133">Transmembrane helix</keyword>
<dbReference type="GO" id="GO:0005829">
    <property type="term" value="C:cytosol"/>
    <property type="evidence" value="ECO:0007669"/>
    <property type="project" value="TreeGrafter"/>
</dbReference>
<proteinExistence type="predicted"/>
<dbReference type="GO" id="GO:0016807">
    <property type="term" value="F:cysteine-type carboxypeptidase activity"/>
    <property type="evidence" value="ECO:0007669"/>
    <property type="project" value="TreeGrafter"/>
</dbReference>
<dbReference type="GO" id="GO:0006629">
    <property type="term" value="P:lipid metabolic process"/>
    <property type="evidence" value="ECO:0007669"/>
    <property type="project" value="InterPro"/>
</dbReference>
<dbReference type="GO" id="GO:1990380">
    <property type="term" value="F:K48-linked deubiquitinase activity"/>
    <property type="evidence" value="ECO:0007669"/>
    <property type="project" value="InterPro"/>
</dbReference>
<comment type="caution">
    <text evidence="9">The sequence shown here is derived from an EMBL/GenBank/DDBJ whole genome shotgun (WGS) entry which is preliminary data.</text>
</comment>